<gene>
    <name evidence="2" type="ORF">DAKH74_037470</name>
</gene>
<dbReference type="Proteomes" id="UP001377567">
    <property type="component" value="Unassembled WGS sequence"/>
</dbReference>
<protein>
    <submittedName>
        <fullName evidence="2">Uncharacterized protein</fullName>
    </submittedName>
</protein>
<evidence type="ECO:0000313" key="2">
    <source>
        <dbReference type="EMBL" id="GMM57131.1"/>
    </source>
</evidence>
<organism evidence="2 3">
    <name type="scientific">Maudiozyma humilis</name>
    <name type="common">Sour dough yeast</name>
    <name type="synonym">Kazachstania humilis</name>
    <dbReference type="NCBI Taxonomy" id="51915"/>
    <lineage>
        <taxon>Eukaryota</taxon>
        <taxon>Fungi</taxon>
        <taxon>Dikarya</taxon>
        <taxon>Ascomycota</taxon>
        <taxon>Saccharomycotina</taxon>
        <taxon>Saccharomycetes</taxon>
        <taxon>Saccharomycetales</taxon>
        <taxon>Saccharomycetaceae</taxon>
        <taxon>Maudiozyma</taxon>
    </lineage>
</organism>
<evidence type="ECO:0000313" key="3">
    <source>
        <dbReference type="Proteomes" id="UP001377567"/>
    </source>
</evidence>
<reference evidence="2 3" key="1">
    <citation type="journal article" date="2023" name="Elife">
        <title>Identification of key yeast species and microbe-microbe interactions impacting larval growth of Drosophila in the wild.</title>
        <authorList>
            <person name="Mure A."/>
            <person name="Sugiura Y."/>
            <person name="Maeda R."/>
            <person name="Honda K."/>
            <person name="Sakurai N."/>
            <person name="Takahashi Y."/>
            <person name="Watada M."/>
            <person name="Katoh T."/>
            <person name="Gotoh A."/>
            <person name="Gotoh Y."/>
            <person name="Taniguchi I."/>
            <person name="Nakamura K."/>
            <person name="Hayashi T."/>
            <person name="Katayama T."/>
            <person name="Uemura T."/>
            <person name="Hattori Y."/>
        </authorList>
    </citation>
    <scope>NUCLEOTIDE SEQUENCE [LARGE SCALE GENOMIC DNA]</scope>
    <source>
        <strain evidence="2 3">KH-74</strain>
    </source>
</reference>
<feature type="coiled-coil region" evidence="1">
    <location>
        <begin position="73"/>
        <end position="107"/>
    </location>
</feature>
<dbReference type="AlphaFoldDB" id="A0AAV5S248"/>
<evidence type="ECO:0000256" key="1">
    <source>
        <dbReference type="SAM" id="Coils"/>
    </source>
</evidence>
<keyword evidence="3" id="KW-1185">Reference proteome</keyword>
<dbReference type="EMBL" id="BTGD01000011">
    <property type="protein sequence ID" value="GMM57131.1"/>
    <property type="molecule type" value="Genomic_DNA"/>
</dbReference>
<proteinExistence type="predicted"/>
<comment type="caution">
    <text evidence="2">The sequence shown here is derived from an EMBL/GenBank/DDBJ whole genome shotgun (WGS) entry which is preliminary data.</text>
</comment>
<accession>A0AAV5S248</accession>
<keyword evidence="1" id="KW-0175">Coiled coil</keyword>
<name>A0AAV5S248_MAUHU</name>
<sequence length="428" mass="49143">MNGYNGTYKRQFKDGELEEAMRVYGNGPSSERDKAFMKVAKAMARVELGESIEKQTAALAEKDAAINERITVINERDAVIAALNKQLEEKEAEIASLRQIAKRTNVLRLEKDVVSEDLRMTQRSLSTTFRVQLPKKQKRQPRQTVKSLHLYYDWMDDMTTLTDDDGFDMRGVITEGNSSFEQINAVLQNLIDKGPSDMSFVSLLSLRYPRAIDVIVDFLLCFAFIRRKVILSIKSSKYEKHLSNFHFNLCCLFCHEIQYKIRLEGKNFYFKFAVDDDDTHVCQLQDLKNCLISRSPAQKDSTEQFARTIEVFGDDVEGIAASALFMGRTARVGGLFEAILSMLTRINSKANDTEGKKTITSLDLRRDCVSAFNEGIKMQYNYERLFNMNPKIQESDGILLIPYDDFCKKWYKRCNEIAGRSLKSNKRK</sequence>